<reference evidence="10" key="1">
    <citation type="journal article" date="2013" name="Genome Announc.">
        <title>Draft genome sequence of the grapevine dieback fungus Eutypa lata UCR-EL1.</title>
        <authorList>
            <person name="Blanco-Ulate B."/>
            <person name="Rolshausen P.E."/>
            <person name="Cantu D."/>
        </authorList>
    </citation>
    <scope>NUCLEOTIDE SEQUENCE [LARGE SCALE GENOMIC DNA]</scope>
    <source>
        <strain evidence="10">UCR-EL1</strain>
    </source>
</reference>
<dbReference type="GO" id="GO:0030600">
    <property type="term" value="F:feruloyl esterase activity"/>
    <property type="evidence" value="ECO:0007669"/>
    <property type="project" value="UniProtKB-ARBA"/>
</dbReference>
<dbReference type="PANTHER" id="PTHR33938">
    <property type="entry name" value="FERULOYL ESTERASE B-RELATED"/>
    <property type="match status" value="1"/>
</dbReference>
<dbReference type="EC" id="3.1.1.-" evidence="8"/>
<keyword evidence="2" id="KW-0719">Serine esterase</keyword>
<dbReference type="AlphaFoldDB" id="M7SD96"/>
<keyword evidence="4" id="KW-0732">Signal</keyword>
<dbReference type="OMA" id="PENWECK"/>
<keyword evidence="10" id="KW-1185">Reference proteome</keyword>
<keyword evidence="6" id="KW-0106">Calcium</keyword>
<keyword evidence="5 8" id="KW-0378">Hydrolase</keyword>
<evidence type="ECO:0000256" key="4">
    <source>
        <dbReference type="ARBA" id="ARBA00022729"/>
    </source>
</evidence>
<dbReference type="PANTHER" id="PTHR33938:SF2">
    <property type="entry name" value="CARBOXYLIC ESTER HYDROLASE"/>
    <property type="match status" value="1"/>
</dbReference>
<gene>
    <name evidence="9" type="ORF">UCREL1_8847</name>
</gene>
<evidence type="ECO:0000256" key="8">
    <source>
        <dbReference type="RuleBase" id="RU361238"/>
    </source>
</evidence>
<evidence type="ECO:0000256" key="6">
    <source>
        <dbReference type="ARBA" id="ARBA00022837"/>
    </source>
</evidence>
<evidence type="ECO:0000313" key="9">
    <source>
        <dbReference type="EMBL" id="EMR64184.1"/>
    </source>
</evidence>
<dbReference type="Proteomes" id="UP000012174">
    <property type="component" value="Unassembled WGS sequence"/>
</dbReference>
<comment type="similarity">
    <text evidence="1 8">Belongs to the tannase family.</text>
</comment>
<protein>
    <recommendedName>
        <fullName evidence="8">Carboxylic ester hydrolase</fullName>
        <ecNumber evidence="8">3.1.1.-</ecNumber>
    </recommendedName>
</protein>
<evidence type="ECO:0000256" key="5">
    <source>
        <dbReference type="ARBA" id="ARBA00022801"/>
    </source>
</evidence>
<dbReference type="KEGG" id="ela:UCREL1_8847"/>
<organism evidence="9 10">
    <name type="scientific">Eutypa lata (strain UCR-EL1)</name>
    <name type="common">Grapevine dieback disease fungus</name>
    <name type="synonym">Eutypa armeniacae</name>
    <dbReference type="NCBI Taxonomy" id="1287681"/>
    <lineage>
        <taxon>Eukaryota</taxon>
        <taxon>Fungi</taxon>
        <taxon>Dikarya</taxon>
        <taxon>Ascomycota</taxon>
        <taxon>Pezizomycotina</taxon>
        <taxon>Sordariomycetes</taxon>
        <taxon>Xylariomycetidae</taxon>
        <taxon>Xylariales</taxon>
        <taxon>Diatrypaceae</taxon>
        <taxon>Eutypa</taxon>
    </lineage>
</organism>
<accession>M7SD96</accession>
<dbReference type="SUPFAM" id="SSF53474">
    <property type="entry name" value="alpha/beta-Hydrolases"/>
    <property type="match status" value="1"/>
</dbReference>
<dbReference type="EMBL" id="KB707114">
    <property type="protein sequence ID" value="EMR64184.1"/>
    <property type="molecule type" value="Genomic_DNA"/>
</dbReference>
<dbReference type="InterPro" id="IPR029058">
    <property type="entry name" value="AB_hydrolase_fold"/>
</dbReference>
<dbReference type="HOGENOM" id="CLU_014819_1_1_1"/>
<sequence length="537" mass="56959">MASSAAAAAAAMDCSTATFEAILASVPEATVSYAGAVAKNGSFGIPSLAFPTNATSLPAVCAVSINFRSSDDSSYNFGLFLPDAAAWNERFLTTGNGGFGGGINWPDMGRMSHYGFATMSTDTGHNSTSDDASWALNAPETIVDWGHRAMHGSVTLAKSTISAYYGVGDGGIKFSYYASCSTGGRQGLREVQLHPDSFDGIAVGAPAWWTPHLAAGSLKMPLDNLPEDGPGHIDSSLFPAIEAEMIKQCDPQDGVTDEIVSDPSGCNFDFEALLCTSNGGNSSTATNSTDCLTTEQLETVYAAYTDWVDTDQTFIFPGLALGASPSFMFSAPSDYSFGLFKYFVYNDTEWDYASLSYADVEAADAIDPGNAAADDFAALEAYQEQGGKVLMYHGGADPLIPVGSSLVFYQTLYQTLAPQGVDLDAFFRFFLVPGMSHCSSSATAPWYISGGSQQLAGTTHSVPGYEDADHDVVLAVMKWVEEGAAPEKLVATKFTDDDASKGLQSQRPLCVYPKQARYVGSGDVNLPENWECKSLYE</sequence>
<evidence type="ECO:0000256" key="3">
    <source>
        <dbReference type="ARBA" id="ARBA00022723"/>
    </source>
</evidence>
<dbReference type="GO" id="GO:0046872">
    <property type="term" value="F:metal ion binding"/>
    <property type="evidence" value="ECO:0007669"/>
    <property type="project" value="UniProtKB-KW"/>
</dbReference>
<dbReference type="eggNOG" id="ENOG502QPXZ">
    <property type="taxonomic scope" value="Eukaryota"/>
</dbReference>
<evidence type="ECO:0000313" key="10">
    <source>
        <dbReference type="Proteomes" id="UP000012174"/>
    </source>
</evidence>
<name>M7SD96_EUTLA</name>
<dbReference type="InterPro" id="IPR011118">
    <property type="entry name" value="Tannase/feruloyl_esterase"/>
</dbReference>
<proteinExistence type="inferred from homology"/>
<keyword evidence="7" id="KW-1015">Disulfide bond</keyword>
<evidence type="ECO:0000256" key="1">
    <source>
        <dbReference type="ARBA" id="ARBA00006249"/>
    </source>
</evidence>
<dbReference type="OrthoDB" id="3039123at2759"/>
<evidence type="ECO:0000256" key="7">
    <source>
        <dbReference type="ARBA" id="ARBA00023157"/>
    </source>
</evidence>
<evidence type="ECO:0000256" key="2">
    <source>
        <dbReference type="ARBA" id="ARBA00022487"/>
    </source>
</evidence>
<dbReference type="Pfam" id="PF07519">
    <property type="entry name" value="Tannase"/>
    <property type="match status" value="2"/>
</dbReference>
<keyword evidence="3" id="KW-0479">Metal-binding</keyword>